<comment type="caution">
    <text evidence="1">The sequence shown here is derived from an EMBL/GenBank/DDBJ whole genome shotgun (WGS) entry which is preliminary data.</text>
</comment>
<protein>
    <recommendedName>
        <fullName evidence="3">3-keto-disaccharide hydrolase domain-containing protein</fullName>
    </recommendedName>
</protein>
<dbReference type="Pfam" id="PF13385">
    <property type="entry name" value="Laminin_G_3"/>
    <property type="match status" value="1"/>
</dbReference>
<sequence>MKPLSHIIRLLVLGVLIFQLAACIGTRAAGNETWSLVEIVTKGNQIDTFTDTVKVQNCGIVQPKTIICSAGTTHDLSVSIGGGTEFGEGVKFSIAGSVSTGLGIGRESGENVELEIPPDGFVYIFTINKEYRITTGELIAQSSSGEQQTANYNFNASCSIQVVSRKQVSCSDANQNSSTIDMPGEIWATDIQEPHIYQQLAISEKEFVDFSFEADVRINNGSSEYHGLMFGLQTNDNNFYSFRITPDGFFAFDLWQDSPDFSFTRILGPSNSSAIYTGAGQVNHLKVVVNGSKFDLFINGQKVGTITDSTFSSGKVGFVSCTCDGSSSASATFLNVVISQNP</sequence>
<accession>A0A2M8ASX9</accession>
<reference evidence="2" key="1">
    <citation type="submission" date="2017-09" db="EMBL/GenBank/DDBJ databases">
        <title>Depth-based differentiation of microbial function through sediment-hosted aquifers and enrichment of novel symbionts in the deep terrestrial subsurface.</title>
        <authorList>
            <person name="Probst A.J."/>
            <person name="Ladd B."/>
            <person name="Jarett J.K."/>
            <person name="Geller-Mcgrath D.E."/>
            <person name="Sieber C.M.K."/>
            <person name="Emerson J.B."/>
            <person name="Anantharaman K."/>
            <person name="Thomas B.C."/>
            <person name="Malmstrom R."/>
            <person name="Stieglmeier M."/>
            <person name="Klingl A."/>
            <person name="Woyke T."/>
            <person name="Ryan C.M."/>
            <person name="Banfield J.F."/>
        </authorList>
    </citation>
    <scope>NUCLEOTIDE SEQUENCE [LARGE SCALE GENOMIC DNA]</scope>
</reference>
<dbReference type="AlphaFoldDB" id="A0A2M8ASX9"/>
<proteinExistence type="predicted"/>
<organism evidence="1 2">
    <name type="scientific">Candidatus Desantisbacteria bacterium CG_4_9_14_3_um_filter_40_11</name>
    <dbReference type="NCBI Taxonomy" id="1974546"/>
    <lineage>
        <taxon>Bacteria</taxon>
        <taxon>Candidatus Desantisiibacteriota</taxon>
    </lineage>
</organism>
<dbReference type="Proteomes" id="UP000231366">
    <property type="component" value="Unassembled WGS sequence"/>
</dbReference>
<evidence type="ECO:0000313" key="1">
    <source>
        <dbReference type="EMBL" id="PJB29308.1"/>
    </source>
</evidence>
<dbReference type="Gene3D" id="2.60.120.560">
    <property type="entry name" value="Exo-inulinase, domain 1"/>
    <property type="match status" value="1"/>
</dbReference>
<evidence type="ECO:0000313" key="2">
    <source>
        <dbReference type="Proteomes" id="UP000231366"/>
    </source>
</evidence>
<evidence type="ECO:0008006" key="3">
    <source>
        <dbReference type="Google" id="ProtNLM"/>
    </source>
</evidence>
<dbReference type="InterPro" id="IPR013320">
    <property type="entry name" value="ConA-like_dom_sf"/>
</dbReference>
<gene>
    <name evidence="1" type="ORF">CO110_06460</name>
</gene>
<name>A0A2M8ASX9_9BACT</name>
<dbReference type="SUPFAM" id="SSF49899">
    <property type="entry name" value="Concanavalin A-like lectins/glucanases"/>
    <property type="match status" value="1"/>
</dbReference>
<dbReference type="EMBL" id="PFUI01000165">
    <property type="protein sequence ID" value="PJB29308.1"/>
    <property type="molecule type" value="Genomic_DNA"/>
</dbReference>